<dbReference type="AlphaFoldDB" id="A0A1L9RAD3"/>
<feature type="binding site" evidence="1">
    <location>
        <position position="337"/>
    </location>
    <ligand>
        <name>Zn(2+)</name>
        <dbReference type="ChEBI" id="CHEBI:29105"/>
        <note>catalytic</note>
    </ligand>
</feature>
<evidence type="ECO:0000256" key="1">
    <source>
        <dbReference type="PROSITE-ProRule" id="PRU00276"/>
    </source>
</evidence>
<dbReference type="InterPro" id="IPR036436">
    <property type="entry name" value="Disintegrin_dom_sf"/>
</dbReference>
<accession>A0A1L9RAD3</accession>
<protein>
    <recommendedName>
        <fullName evidence="3">Peptidase M12B domain-containing protein</fullName>
    </recommendedName>
</protein>
<organism evidence="4 5">
    <name type="scientific">Aspergillus wentii DTO 134E9</name>
    <dbReference type="NCBI Taxonomy" id="1073089"/>
    <lineage>
        <taxon>Eukaryota</taxon>
        <taxon>Fungi</taxon>
        <taxon>Dikarya</taxon>
        <taxon>Ascomycota</taxon>
        <taxon>Pezizomycotina</taxon>
        <taxon>Eurotiomycetes</taxon>
        <taxon>Eurotiomycetidae</taxon>
        <taxon>Eurotiales</taxon>
        <taxon>Aspergillaceae</taxon>
        <taxon>Aspergillus</taxon>
        <taxon>Aspergillus subgen. Cremei</taxon>
    </lineage>
</organism>
<gene>
    <name evidence="4" type="ORF">ASPWEDRAFT_117599</name>
</gene>
<comment type="caution">
    <text evidence="1">Lacks conserved residue(s) required for the propagation of feature annotation.</text>
</comment>
<dbReference type="STRING" id="1073089.A0A1L9RAD3"/>
<dbReference type="VEuPathDB" id="FungiDB:ASPWEDRAFT_117599"/>
<dbReference type="SUPFAM" id="SSF55486">
    <property type="entry name" value="Metalloproteases ('zincins'), catalytic domain"/>
    <property type="match status" value="1"/>
</dbReference>
<dbReference type="Pfam" id="PF13688">
    <property type="entry name" value="Reprolysin_5"/>
    <property type="match status" value="1"/>
</dbReference>
<dbReference type="Gene3D" id="4.10.70.10">
    <property type="entry name" value="Disintegrin domain"/>
    <property type="match status" value="1"/>
</dbReference>
<dbReference type="GO" id="GO:0046872">
    <property type="term" value="F:metal ion binding"/>
    <property type="evidence" value="ECO:0007669"/>
    <property type="project" value="UniProtKB-KW"/>
</dbReference>
<dbReference type="Proteomes" id="UP000184383">
    <property type="component" value="Unassembled WGS sequence"/>
</dbReference>
<feature type="binding site" evidence="1">
    <location>
        <position position="327"/>
    </location>
    <ligand>
        <name>Zn(2+)</name>
        <dbReference type="ChEBI" id="CHEBI:29105"/>
        <note>catalytic</note>
    </ligand>
</feature>
<dbReference type="EMBL" id="KV878215">
    <property type="protein sequence ID" value="OJJ31870.1"/>
    <property type="molecule type" value="Genomic_DNA"/>
</dbReference>
<evidence type="ECO:0000313" key="5">
    <source>
        <dbReference type="Proteomes" id="UP000184383"/>
    </source>
</evidence>
<keyword evidence="5" id="KW-1185">Reference proteome</keyword>
<keyword evidence="2" id="KW-1133">Transmembrane helix</keyword>
<keyword evidence="2" id="KW-0472">Membrane</keyword>
<dbReference type="InterPro" id="IPR024079">
    <property type="entry name" value="MetalloPept_cat_dom_sf"/>
</dbReference>
<dbReference type="InterPro" id="IPR034028">
    <property type="entry name" value="ZnMc_ADAM_fungal"/>
</dbReference>
<dbReference type="PANTHER" id="PTHR11905:SF222">
    <property type="entry name" value="ADAM FAMILY OF METALLOPROTEASE ADM-A (AFU_ORTHOLOGUE AFUA_6G14420)"/>
    <property type="match status" value="1"/>
</dbReference>
<keyword evidence="1" id="KW-0862">Zinc</keyword>
<dbReference type="GeneID" id="63744600"/>
<feature type="active site" evidence="1">
    <location>
        <position position="328"/>
    </location>
</feature>
<evidence type="ECO:0000259" key="3">
    <source>
        <dbReference type="PROSITE" id="PS50215"/>
    </source>
</evidence>
<dbReference type="PROSITE" id="PS50215">
    <property type="entry name" value="ADAM_MEPRO"/>
    <property type="match status" value="1"/>
</dbReference>
<proteinExistence type="predicted"/>
<evidence type="ECO:0000313" key="4">
    <source>
        <dbReference type="EMBL" id="OJJ31870.1"/>
    </source>
</evidence>
<dbReference type="GO" id="GO:0006508">
    <property type="term" value="P:proteolysis"/>
    <property type="evidence" value="ECO:0007669"/>
    <property type="project" value="InterPro"/>
</dbReference>
<feature type="transmembrane region" description="Helical" evidence="2">
    <location>
        <begin position="483"/>
        <end position="505"/>
    </location>
</feature>
<keyword evidence="1" id="KW-0479">Metal-binding</keyword>
<feature type="domain" description="Peptidase M12B" evidence="3">
    <location>
        <begin position="178"/>
        <end position="389"/>
    </location>
</feature>
<dbReference type="RefSeq" id="XP_040685547.1">
    <property type="nucleotide sequence ID" value="XM_040828752.1"/>
</dbReference>
<reference evidence="5" key="1">
    <citation type="journal article" date="2017" name="Genome Biol.">
        <title>Comparative genomics reveals high biological diversity and specific adaptations in the industrially and medically important fungal genus Aspergillus.</title>
        <authorList>
            <person name="de Vries R.P."/>
            <person name="Riley R."/>
            <person name="Wiebenga A."/>
            <person name="Aguilar-Osorio G."/>
            <person name="Amillis S."/>
            <person name="Uchima C.A."/>
            <person name="Anderluh G."/>
            <person name="Asadollahi M."/>
            <person name="Askin M."/>
            <person name="Barry K."/>
            <person name="Battaglia E."/>
            <person name="Bayram O."/>
            <person name="Benocci T."/>
            <person name="Braus-Stromeyer S.A."/>
            <person name="Caldana C."/>
            <person name="Canovas D."/>
            <person name="Cerqueira G.C."/>
            <person name="Chen F."/>
            <person name="Chen W."/>
            <person name="Choi C."/>
            <person name="Clum A."/>
            <person name="Dos Santos R.A."/>
            <person name="Damasio A.R."/>
            <person name="Diallinas G."/>
            <person name="Emri T."/>
            <person name="Fekete E."/>
            <person name="Flipphi M."/>
            <person name="Freyberg S."/>
            <person name="Gallo A."/>
            <person name="Gournas C."/>
            <person name="Habgood R."/>
            <person name="Hainaut M."/>
            <person name="Harispe M.L."/>
            <person name="Henrissat B."/>
            <person name="Hilden K.S."/>
            <person name="Hope R."/>
            <person name="Hossain A."/>
            <person name="Karabika E."/>
            <person name="Karaffa L."/>
            <person name="Karanyi Z."/>
            <person name="Krasevec N."/>
            <person name="Kuo A."/>
            <person name="Kusch H."/>
            <person name="LaButti K."/>
            <person name="Lagendijk E.L."/>
            <person name="Lapidus A."/>
            <person name="Levasseur A."/>
            <person name="Lindquist E."/>
            <person name="Lipzen A."/>
            <person name="Logrieco A.F."/>
            <person name="MacCabe A."/>
            <person name="Maekelae M.R."/>
            <person name="Malavazi I."/>
            <person name="Melin P."/>
            <person name="Meyer V."/>
            <person name="Mielnichuk N."/>
            <person name="Miskei M."/>
            <person name="Molnar A.P."/>
            <person name="Mule G."/>
            <person name="Ngan C.Y."/>
            <person name="Orejas M."/>
            <person name="Orosz E."/>
            <person name="Ouedraogo J.P."/>
            <person name="Overkamp K.M."/>
            <person name="Park H.-S."/>
            <person name="Perrone G."/>
            <person name="Piumi F."/>
            <person name="Punt P.J."/>
            <person name="Ram A.F."/>
            <person name="Ramon A."/>
            <person name="Rauscher S."/>
            <person name="Record E."/>
            <person name="Riano-Pachon D.M."/>
            <person name="Robert V."/>
            <person name="Roehrig J."/>
            <person name="Ruller R."/>
            <person name="Salamov A."/>
            <person name="Salih N.S."/>
            <person name="Samson R.A."/>
            <person name="Sandor E."/>
            <person name="Sanguinetti M."/>
            <person name="Schuetze T."/>
            <person name="Sepcic K."/>
            <person name="Shelest E."/>
            <person name="Sherlock G."/>
            <person name="Sophianopoulou V."/>
            <person name="Squina F.M."/>
            <person name="Sun H."/>
            <person name="Susca A."/>
            <person name="Todd R.B."/>
            <person name="Tsang A."/>
            <person name="Unkles S.E."/>
            <person name="van de Wiele N."/>
            <person name="van Rossen-Uffink D."/>
            <person name="Oliveira J.V."/>
            <person name="Vesth T.C."/>
            <person name="Visser J."/>
            <person name="Yu J.-H."/>
            <person name="Zhou M."/>
            <person name="Andersen M.R."/>
            <person name="Archer D.B."/>
            <person name="Baker S.E."/>
            <person name="Benoit I."/>
            <person name="Brakhage A.A."/>
            <person name="Braus G.H."/>
            <person name="Fischer R."/>
            <person name="Frisvad J.C."/>
            <person name="Goldman G.H."/>
            <person name="Houbraken J."/>
            <person name="Oakley B."/>
            <person name="Pocsi I."/>
            <person name="Scazzocchio C."/>
            <person name="Seiboth B."/>
            <person name="vanKuyk P.A."/>
            <person name="Wortman J."/>
            <person name="Dyer P.S."/>
            <person name="Grigoriev I.V."/>
        </authorList>
    </citation>
    <scope>NUCLEOTIDE SEQUENCE [LARGE SCALE GENOMIC DNA]</scope>
    <source>
        <strain evidence="5">DTO 134E9</strain>
    </source>
</reference>
<dbReference type="InterPro" id="IPR001590">
    <property type="entry name" value="Peptidase_M12B"/>
</dbReference>
<evidence type="ECO:0000256" key="2">
    <source>
        <dbReference type="SAM" id="Phobius"/>
    </source>
</evidence>
<dbReference type="CDD" id="cd04271">
    <property type="entry name" value="ZnMc_ADAM_fungal"/>
    <property type="match status" value="1"/>
</dbReference>
<sequence>SEFNITFGIKGYSQNLTFVLEPNKDLISKDTHVQYLDTEGKISHSDLITPSMHRIFKGTVWTPSAWEKVGWARILMLRDGVDPLFEGAFTIASEQYQIRSQSTVTEDTGNAKEQVMVYRISKSNLEGRSDDKSSFPQSICRSGEHHSIEPSFALLERQFNQGDLTDTIGSTSGCPNRRRVAYVGIATDCSYTAAFDSTDAVRQNILSVVNTASVVFENSFNISLGLRNLTISDAACPGSASDSTPWNVACSTGDLNWRLNRFSSWRGSIDDDDNAYWTLMTECNTGGEVGVSWIGALCNYGSFGYTTSVGANVVARVENAEWQVFAHESAHTFGAVHDCNSNTCAAGYGSTSQCCPLSSSTCDAGGEYIMNPSVAIGMTRFSPCSIGNVCSQLRTGSVNTRCLVDYNDAWNNGTINSPGTCGNGIVEDGEECDCGGDSCEGRDAECCDAATCQWRGECSSGNGGNNRSTGDSLASWVDRHRSLVIGLCAGVGGALLFLVVACLLYSCRRRRKTV</sequence>
<name>A0A1L9RAD3_ASPWE</name>
<feature type="binding site" evidence="1">
    <location>
        <position position="331"/>
    </location>
    <ligand>
        <name>Zn(2+)</name>
        <dbReference type="ChEBI" id="CHEBI:29105"/>
        <note>catalytic</note>
    </ligand>
</feature>
<dbReference type="PANTHER" id="PTHR11905">
    <property type="entry name" value="ADAM A DISINTEGRIN AND METALLOPROTEASE DOMAIN"/>
    <property type="match status" value="1"/>
</dbReference>
<dbReference type="OrthoDB" id="5951731at2759"/>
<feature type="non-terminal residue" evidence="4">
    <location>
        <position position="1"/>
    </location>
</feature>
<keyword evidence="2" id="KW-0812">Transmembrane</keyword>
<dbReference type="Gene3D" id="3.40.390.10">
    <property type="entry name" value="Collagenase (Catalytic Domain)"/>
    <property type="match status" value="1"/>
</dbReference>
<dbReference type="GO" id="GO:0004222">
    <property type="term" value="F:metalloendopeptidase activity"/>
    <property type="evidence" value="ECO:0007669"/>
    <property type="project" value="InterPro"/>
</dbReference>